<dbReference type="SUPFAM" id="SSF101936">
    <property type="entry name" value="DNA-binding pseudobarrel domain"/>
    <property type="match status" value="1"/>
</dbReference>
<evidence type="ECO:0000256" key="1">
    <source>
        <dbReference type="ARBA" id="ARBA00004123"/>
    </source>
</evidence>
<keyword evidence="5" id="KW-0539">Nucleus</keyword>
<dbReference type="InterPro" id="IPR015300">
    <property type="entry name" value="DNA-bd_pseudobarrel_sf"/>
</dbReference>
<evidence type="ECO:0000256" key="2">
    <source>
        <dbReference type="ARBA" id="ARBA00023015"/>
    </source>
</evidence>
<dbReference type="GO" id="GO:0003700">
    <property type="term" value="F:DNA-binding transcription factor activity"/>
    <property type="evidence" value="ECO:0007669"/>
    <property type="project" value="InterPro"/>
</dbReference>
<dbReference type="InterPro" id="IPR044800">
    <property type="entry name" value="LEC2-like"/>
</dbReference>
<gene>
    <name evidence="6" type="ORF">CTI12_AA093590</name>
</gene>
<comment type="subcellular location">
    <subcellularLocation>
        <location evidence="1">Nucleus</location>
    </subcellularLocation>
</comment>
<accession>A0A2U1PTB7</accession>
<keyword evidence="2" id="KW-0805">Transcription regulation</keyword>
<organism evidence="6 7">
    <name type="scientific">Artemisia annua</name>
    <name type="common">Sweet wormwood</name>
    <dbReference type="NCBI Taxonomy" id="35608"/>
    <lineage>
        <taxon>Eukaryota</taxon>
        <taxon>Viridiplantae</taxon>
        <taxon>Streptophyta</taxon>
        <taxon>Embryophyta</taxon>
        <taxon>Tracheophyta</taxon>
        <taxon>Spermatophyta</taxon>
        <taxon>Magnoliopsida</taxon>
        <taxon>eudicotyledons</taxon>
        <taxon>Gunneridae</taxon>
        <taxon>Pentapetalae</taxon>
        <taxon>asterids</taxon>
        <taxon>campanulids</taxon>
        <taxon>Asterales</taxon>
        <taxon>Asteraceae</taxon>
        <taxon>Asteroideae</taxon>
        <taxon>Anthemideae</taxon>
        <taxon>Artemisiinae</taxon>
        <taxon>Artemisia</taxon>
    </lineage>
</organism>
<proteinExistence type="predicted"/>
<sequence>MELYKLRSKQFHSLWLIQWLKSSQFGHKLETSLKKDLKVSRWIFLSRNKVSNKLKPMILKKWLLFEKELTPSDVGKLNRLVKPKKYAVRYFPTVPHNDKSHGFAKNEANLTSWAVEE</sequence>
<dbReference type="GO" id="GO:0005634">
    <property type="term" value="C:nucleus"/>
    <property type="evidence" value="ECO:0007669"/>
    <property type="project" value="UniProtKB-SubCell"/>
</dbReference>
<dbReference type="Gene3D" id="2.40.330.10">
    <property type="entry name" value="DNA-binding pseudobarrel domain"/>
    <property type="match status" value="1"/>
</dbReference>
<dbReference type="Proteomes" id="UP000245207">
    <property type="component" value="Unassembled WGS sequence"/>
</dbReference>
<dbReference type="PANTHER" id="PTHR31140:SF58">
    <property type="entry name" value="DNA-BINDING PROTEIN RAV1"/>
    <property type="match status" value="1"/>
</dbReference>
<evidence type="ECO:0000256" key="3">
    <source>
        <dbReference type="ARBA" id="ARBA00023125"/>
    </source>
</evidence>
<comment type="caution">
    <text evidence="6">The sequence shown here is derived from an EMBL/GenBank/DDBJ whole genome shotgun (WGS) entry which is preliminary data.</text>
</comment>
<protein>
    <submittedName>
        <fullName evidence="6">AP2/B3 transcription factor family protein</fullName>
    </submittedName>
</protein>
<evidence type="ECO:0000256" key="4">
    <source>
        <dbReference type="ARBA" id="ARBA00023163"/>
    </source>
</evidence>
<keyword evidence="7" id="KW-1185">Reference proteome</keyword>
<name>A0A2U1PTB7_ARTAN</name>
<dbReference type="PANTHER" id="PTHR31140">
    <property type="entry name" value="B3 DOMAIN-CONTAINING TRANSCRIPTION FACTOR ABI3"/>
    <property type="match status" value="1"/>
</dbReference>
<dbReference type="AlphaFoldDB" id="A0A2U1PTB7"/>
<dbReference type="GO" id="GO:0003677">
    <property type="term" value="F:DNA binding"/>
    <property type="evidence" value="ECO:0007669"/>
    <property type="project" value="UniProtKB-KW"/>
</dbReference>
<evidence type="ECO:0000256" key="5">
    <source>
        <dbReference type="ARBA" id="ARBA00023242"/>
    </source>
</evidence>
<keyword evidence="4" id="KW-0804">Transcription</keyword>
<evidence type="ECO:0000313" key="7">
    <source>
        <dbReference type="Proteomes" id="UP000245207"/>
    </source>
</evidence>
<keyword evidence="3" id="KW-0238">DNA-binding</keyword>
<dbReference type="EMBL" id="PKPP01000761">
    <property type="protein sequence ID" value="PWA88975.1"/>
    <property type="molecule type" value="Genomic_DNA"/>
</dbReference>
<evidence type="ECO:0000313" key="6">
    <source>
        <dbReference type="EMBL" id="PWA88975.1"/>
    </source>
</evidence>
<reference evidence="6 7" key="1">
    <citation type="journal article" date="2018" name="Mol. Plant">
        <title>The genome of Artemisia annua provides insight into the evolution of Asteraceae family and artemisinin biosynthesis.</title>
        <authorList>
            <person name="Shen Q."/>
            <person name="Zhang L."/>
            <person name="Liao Z."/>
            <person name="Wang S."/>
            <person name="Yan T."/>
            <person name="Shi P."/>
            <person name="Liu M."/>
            <person name="Fu X."/>
            <person name="Pan Q."/>
            <person name="Wang Y."/>
            <person name="Lv Z."/>
            <person name="Lu X."/>
            <person name="Zhang F."/>
            <person name="Jiang W."/>
            <person name="Ma Y."/>
            <person name="Chen M."/>
            <person name="Hao X."/>
            <person name="Li L."/>
            <person name="Tang Y."/>
            <person name="Lv G."/>
            <person name="Zhou Y."/>
            <person name="Sun X."/>
            <person name="Brodelius P.E."/>
            <person name="Rose J.K.C."/>
            <person name="Tang K."/>
        </authorList>
    </citation>
    <scope>NUCLEOTIDE SEQUENCE [LARGE SCALE GENOMIC DNA]</scope>
    <source>
        <strain evidence="7">cv. Huhao1</strain>
        <tissue evidence="6">Leaf</tissue>
    </source>
</reference>
<dbReference type="STRING" id="35608.A0A2U1PTB7"/>